<keyword evidence="2" id="KW-1185">Reference proteome</keyword>
<protein>
    <submittedName>
        <fullName evidence="1">Uncharacterized protein</fullName>
    </submittedName>
</protein>
<dbReference type="Proteomes" id="UP000799755">
    <property type="component" value="Unassembled WGS sequence"/>
</dbReference>
<gene>
    <name evidence="1" type="ORF">BDR25DRAFT_330111</name>
</gene>
<evidence type="ECO:0000313" key="2">
    <source>
        <dbReference type="Proteomes" id="UP000799755"/>
    </source>
</evidence>
<reference evidence="1" key="1">
    <citation type="journal article" date="2020" name="Stud. Mycol.">
        <title>101 Dothideomycetes genomes: a test case for predicting lifestyles and emergence of pathogens.</title>
        <authorList>
            <person name="Haridas S."/>
            <person name="Albert R."/>
            <person name="Binder M."/>
            <person name="Bloem J."/>
            <person name="Labutti K."/>
            <person name="Salamov A."/>
            <person name="Andreopoulos B."/>
            <person name="Baker S."/>
            <person name="Barry K."/>
            <person name="Bills G."/>
            <person name="Bluhm B."/>
            <person name="Cannon C."/>
            <person name="Castanera R."/>
            <person name="Culley D."/>
            <person name="Daum C."/>
            <person name="Ezra D."/>
            <person name="Gonzalez J."/>
            <person name="Henrissat B."/>
            <person name="Kuo A."/>
            <person name="Liang C."/>
            <person name="Lipzen A."/>
            <person name="Lutzoni F."/>
            <person name="Magnuson J."/>
            <person name="Mondo S."/>
            <person name="Nolan M."/>
            <person name="Ohm R."/>
            <person name="Pangilinan J."/>
            <person name="Park H.-J."/>
            <person name="Ramirez L."/>
            <person name="Alfaro M."/>
            <person name="Sun H."/>
            <person name="Tritt A."/>
            <person name="Yoshinaga Y."/>
            <person name="Zwiers L.-H."/>
            <person name="Turgeon B."/>
            <person name="Goodwin S."/>
            <person name="Spatafora J."/>
            <person name="Crous P."/>
            <person name="Grigoriev I."/>
        </authorList>
    </citation>
    <scope>NUCLEOTIDE SEQUENCE</scope>
    <source>
        <strain evidence="1">ATCC 200398</strain>
    </source>
</reference>
<organism evidence="1 2">
    <name type="scientific">Lindgomyces ingoldianus</name>
    <dbReference type="NCBI Taxonomy" id="673940"/>
    <lineage>
        <taxon>Eukaryota</taxon>
        <taxon>Fungi</taxon>
        <taxon>Dikarya</taxon>
        <taxon>Ascomycota</taxon>
        <taxon>Pezizomycotina</taxon>
        <taxon>Dothideomycetes</taxon>
        <taxon>Pleosporomycetidae</taxon>
        <taxon>Pleosporales</taxon>
        <taxon>Lindgomycetaceae</taxon>
        <taxon>Lindgomyces</taxon>
    </lineage>
</organism>
<accession>A0ACB6Q8G5</accession>
<sequence>MDPLSITASTIGILQLSSKVIETSTKSKIAPKDRAQCAIEASNLRYLLTMLKNRLGGTSNEPWYKWAQELGRKDGPLDQYKLALEQLQGKITRQGGIKNIRQLLLGKFIKGEIMELMTRIARLTMIVQVALEMGHLLVLCLIKNSRPYRKLSQAIGKGQSDFIARRQEGAGLWFLNPVEYFEWIQGSQKTLFCPGIPCAGKTMMAAITIDHLLGSVHCNDTGVAYLYCNYKAQADQTTTNLLAAILKQLVQGRPSAAEPVVCFYNYHIRYRTKSLLEEVSNALHSVLTSCLIVYLVVDAWDECSNKEGTRSQLLNKLHDLQTQTDLQLMVTSPFILAIVSEI</sequence>
<comment type="caution">
    <text evidence="1">The sequence shown here is derived from an EMBL/GenBank/DDBJ whole genome shotgun (WGS) entry which is preliminary data.</text>
</comment>
<proteinExistence type="predicted"/>
<dbReference type="EMBL" id="MU003568">
    <property type="protein sequence ID" value="KAF2462657.1"/>
    <property type="molecule type" value="Genomic_DNA"/>
</dbReference>
<name>A0ACB6Q8G5_9PLEO</name>
<evidence type="ECO:0000313" key="1">
    <source>
        <dbReference type="EMBL" id="KAF2462657.1"/>
    </source>
</evidence>